<evidence type="ECO:0000259" key="3">
    <source>
        <dbReference type="Pfam" id="PF18413"/>
    </source>
</evidence>
<dbReference type="InterPro" id="IPR046839">
    <property type="entry name" value="ABC_toxin_N"/>
</dbReference>
<dbReference type="EMBL" id="WJIE01000035">
    <property type="protein sequence ID" value="MRG98506.1"/>
    <property type="molecule type" value="Genomic_DNA"/>
</dbReference>
<evidence type="ECO:0000256" key="1">
    <source>
        <dbReference type="SAM" id="Coils"/>
    </source>
</evidence>
<dbReference type="OrthoDB" id="9781691at2"/>
<evidence type="ECO:0000259" key="4">
    <source>
        <dbReference type="Pfam" id="PF20220"/>
    </source>
</evidence>
<dbReference type="Pfam" id="PF18413">
    <property type="entry name" value="Neuraminidase"/>
    <property type="match status" value="1"/>
</dbReference>
<dbReference type="Pfam" id="PF18276">
    <property type="entry name" value="TcA_TcB_BD"/>
    <property type="match status" value="1"/>
</dbReference>
<evidence type="ECO:0008006" key="7">
    <source>
        <dbReference type="Google" id="ProtNLM"/>
    </source>
</evidence>
<dbReference type="InterPro" id="IPR041079">
    <property type="entry name" value="Neuraminidase-like"/>
</dbReference>
<keyword evidence="6" id="KW-1185">Reference proteome</keyword>
<feature type="domain" description="Neuraminidase-like" evidence="3">
    <location>
        <begin position="1781"/>
        <end position="1876"/>
    </location>
</feature>
<dbReference type="Pfam" id="PF20220">
    <property type="entry name" value="ABC_toxin_N"/>
    <property type="match status" value="1"/>
</dbReference>
<sequence>MRKCPRLPLWGDERAWCAHRAPCPLVCASGWHSFIRLGGRRRYLSRSVVRSMNEEFEIENATVTIYRLQGRIFDLATGYGVGDVYVEAWDQDGLCPDLVGTAKTDERGDFIITLDEAYLDTLFADRRPALKFRLFESGLITPPPTVTWQLAPGLQRIHIGIDVNSARTTASPASLVVRGTLTDEQGSPLTEKTITVYNVVHSDLITLATTTTDGLGRYRITYRYDAPSLAGRTHANVIVEAPDVDAQSARLCRAPATAIVHLVRKNATLRGRSEFHRVSEHVVSVVGQAALSSLTSDDISLVACTTGEDRALIELLVTAALVEDDIDLNFNPDADVAIIYALLRQNLPQTRRGLLSQRLETLRRAVEQSMATNIIPTLATLDIDALMELFEAKMVDLVLEAREDGGKSFDEVLATAGLALASQQEFVRAVILHEGPAGDFWGNLSQDTALSGETIDRLKRTMQLGALTRYHAPLVARLHAMYDDQTLTSPRDLARYDEAGWKGVLVPEDGPPISPPPDTPGANEIQRMDNYAKILERTVETAFPTAVIADRVTDEVPGAGINVFFENNPEFEFGAVRVSRYLAQSDRMTGVSSVAAVTEQLKKLERIFRITPLCHEIKQLLDAGLHSAQSIYRMGKRRFVAKFGPTMRTERAEAIFGRACWITSAATALFAKFGSKFNGLQLFSLPNLTASAASPHADIADWASLFGSPDGCACEHCRSVYGPAAYLVDLLEYLDRQDSNLSYSSPEVGKFSARDALIGDLSVPSGLKGRRPDIAHLLLSCKNTNTTLPYIDLVNEILEVVVANQVEEPDLLWPANITSEGTAQELLAEPEIIHPNARLAAYAELADAIHPFELPFHLWGEEARVYLEHLGVQRHELLETFLAPADEIARERLRMSKREWEIVTAQSSPTPPTTAACWGMTGSEWITHDEHGIKHVSVFLQKAGISFEELRELFATKYVNPITPSTVKLNPEAGCDIDAKLLDGLDEEVLGRIHRFLRLRKRLGFSITELDWTVSAFGATDIDAELVRHVADLVALRKELDLPLPVLLSFWGDIGTYSTEWGTSLYEATFLTKSALAQSAAFADVPSGPVASPVIEHAAGICVALRINMLEFGLLAIPEVAEQQMGITSPLAVGELLSLANLSRLHRIVALARGLRIGIQDLLVLLSLSGLEALTIDPLQPAVPATTRAVVELARKVQRSKLTIAELHYLVRHAAPPGTQAGLSEERLSKLASEIETIAEDIVADTAVVVDSVGDITRARLEELLEGATATERATRAEAIVAVIEGRSALDKEQQRGLVDAELLAFFGADNIANAMDNLVGPMIVPTPPPEESPVGPPAIPEVEQRFAYLLAFLQNHVRRTQTKIQVEHKLTFEMKLEPETLEHLLTQTLNSFASSGARALFDFMPGMHAALGYAPPTPADPEQQHPAKAIRRLHKAALVVTRLGLDASELDWLYPTDELPIWLDLNRLHLVEGNDEAADRQARFRDLMRLVDLVSFLDTLPQGHVDLHPLFEAASDASAPEDLDSFCQMLAERLGWAPDQVKHLAATAFGFKVYPVAESDFLDEKAILCLHRALQVLAQLGASAEQAVLWASVDAPLPPDAQNAADIVLDIKRVARAKHDDAGWSEVARPLRDMLRTKQRDALVRYLVAKRNLSGPNELFDQLLIDVEMSPCQLTSRIKQAISSVQTFVQRALLGLEESVPELGEEAAREWDWMKSYRIWEANRKVFLYPENWIEPELRDDKTPFFETLESRLLQGEVTAESAESAYREYLGSLHEVSRLEVAAICHEREDDDEPVDIVHVIARTYSMPRKYYYRRWIDSSYWTPWEKVDLDIPGDHLLATVWNRRLHLFWPMFEPYATEDNKKRQRVNLAWSQYQSIGFGPVAMTKGSAIVIGDSGDLSWMSLASEHENGKLRIDCLTSMYAVFLKLNEDPIPWAPHQFPLLPPVAYYRKFGHFLLDPCVGAMEAAPSVQPDFNGWGPQHAIPARMQLMEVVDDKKPGTDDFFRIPAPKGFLQLAGGTPPITLLQKTPGQFSVLMDRAYENVVLDNKARDVLVYSDSTRTFFMDTRYQTTVTWRDILQAFPNAPAPVGRDAAHELDPIITEWANEPKLDLGVNTTVQGFYRFHTFYHPYVCEFVRQLERHGIDGLLRWDMHGSTPLQLEWVSIHDKYQPTQHVGQPFPIEDVDFSFGGAYSLYNWELFFHAPFLVATRLSRNGRFEEADRWFRYIFDPTGGVPGSGPERFWNVRPFRENLDLASIQAQLEQLAAENPNAKLLAELFGVSSDSSATQDMTAQIDRWRENPFNPHLIARMRPLAYQKSVVMKYVENLLSWGDSLFRRDTMESINEATQLYILASRILGDRPRLVKTQGVPPKSYAELEPNVDAFSNALVELEPLIQVPPDPNLRCARSEPVPVLRTLYFCVPPNDEMLALWDTVEDRLFKIRHCMNIDGTVRQLALFEPPIDPGLLVKAAAAGLDFGELLSEVNAPIPIYRFSVLQPKAVEFASSVISLGASLLTALEKRDGEALSLLRQTQEIEMLESVREVRKRQVDEARESLEAIRRSKAIVEERWTFYRDIKKEIEQEETQRERAEQAKWVNVAAEATQLLASVINLVPQFHIGMTGLIPTFKAEQGGRSVAEAVSAVGRAASAVASYLSAESALAGIAASNERRWAEWKLQERLAQKELEQIDRQILAAEVRLDIAKKEFANHELSAKNAKEVEDYLKTKYTSEELYDWMVSQVESVYFQAYKLAYELAKRAERAFQFELAQPGASYITFGYWDSVKKGLLAGERLQLALRRMEAAYLEQNKREYEITKHISLAEIDPQALLRLRETTKCEIKLPEALFDQDWPGHYLRRIKSVSMTVPVVNGPYASVNCKLTLLKSSVRMKSGGDGYARDDQPGQPDARFLEHYGAVQSIVTSSGQSDAGLFELVFRDERYLPFEGSGAESTWRIELDGKTNRFDPTAVHDVVLHVRYTARDGGELLKTGALDALGALNPSDAGPTGFRLFSAKTDFPDAWHVFLTGEGEPATHTLSLPLALRHFQPLVGSRQLEIKKVHLFAKRSDGTDGSVTVALDAAGDSLTGIELIAGEYGKLLVASIDDVAPEPPPEPEPKTYLDAPIPILVETSTEFAPWTLSVGNATPGELEDLWIVCEYQKQQ</sequence>
<evidence type="ECO:0000259" key="2">
    <source>
        <dbReference type="Pfam" id="PF18276"/>
    </source>
</evidence>
<evidence type="ECO:0000313" key="5">
    <source>
        <dbReference type="EMBL" id="MRG98506.1"/>
    </source>
</evidence>
<dbReference type="InterPro" id="IPR040840">
    <property type="entry name" value="TcA_TcB_BD"/>
</dbReference>
<organism evidence="5 6">
    <name type="scientific">Polyangium spumosum</name>
    <dbReference type="NCBI Taxonomy" id="889282"/>
    <lineage>
        <taxon>Bacteria</taxon>
        <taxon>Pseudomonadati</taxon>
        <taxon>Myxococcota</taxon>
        <taxon>Polyangia</taxon>
        <taxon>Polyangiales</taxon>
        <taxon>Polyangiaceae</taxon>
        <taxon>Polyangium</taxon>
    </lineage>
</organism>
<feature type="coiled-coil region" evidence="1">
    <location>
        <begin position="2548"/>
        <end position="2592"/>
    </location>
</feature>
<evidence type="ECO:0000313" key="6">
    <source>
        <dbReference type="Proteomes" id="UP000440224"/>
    </source>
</evidence>
<keyword evidence="1" id="KW-0175">Coiled coil</keyword>
<reference evidence="5 6" key="1">
    <citation type="submission" date="2019-10" db="EMBL/GenBank/DDBJ databases">
        <title>A soil myxobacterium in the family Polyangiaceae.</title>
        <authorList>
            <person name="Li Y."/>
            <person name="Wang J."/>
        </authorList>
    </citation>
    <scope>NUCLEOTIDE SEQUENCE [LARGE SCALE GENOMIC DNA]</scope>
    <source>
        <strain evidence="5 6">DSM 14734</strain>
    </source>
</reference>
<dbReference type="Proteomes" id="UP000440224">
    <property type="component" value="Unassembled WGS sequence"/>
</dbReference>
<proteinExistence type="predicted"/>
<feature type="coiled-coil region" evidence="1">
    <location>
        <begin position="2684"/>
        <end position="2718"/>
    </location>
</feature>
<feature type="domain" description="ABC toxin N-terminal" evidence="4">
    <location>
        <begin position="1634"/>
        <end position="1751"/>
    </location>
</feature>
<name>A0A6N7Q5F1_9BACT</name>
<feature type="domain" description="Tc toxin complex TcA C-terminal TcB-binding" evidence="2">
    <location>
        <begin position="2689"/>
        <end position="2976"/>
    </location>
</feature>
<protein>
    <recommendedName>
        <fullName evidence="7">Virulence plasmid A protein</fullName>
    </recommendedName>
</protein>
<gene>
    <name evidence="5" type="ORF">GF068_42325</name>
</gene>
<accession>A0A6N7Q5F1</accession>
<comment type="caution">
    <text evidence="5">The sequence shown here is derived from an EMBL/GenBank/DDBJ whole genome shotgun (WGS) entry which is preliminary data.</text>
</comment>